<dbReference type="InterPro" id="IPR023471">
    <property type="entry name" value="CtaG/Cox11_dom_sf"/>
</dbReference>
<feature type="region of interest" description="Disordered" evidence="6">
    <location>
        <begin position="255"/>
        <end position="286"/>
    </location>
</feature>
<evidence type="ECO:0000256" key="6">
    <source>
        <dbReference type="SAM" id="MobiDB-lite"/>
    </source>
</evidence>
<dbReference type="VEuPathDB" id="FungiDB:HCDG_06489"/>
<dbReference type="STRING" id="544712.C6HJV8"/>
<dbReference type="NCBIfam" id="NF003465">
    <property type="entry name" value="PRK05089.1"/>
    <property type="match status" value="1"/>
</dbReference>
<evidence type="ECO:0000256" key="2">
    <source>
        <dbReference type="ARBA" id="ARBA00004243"/>
    </source>
</evidence>
<dbReference type="Gene3D" id="2.60.370.10">
    <property type="entry name" value="Ctag/Cox11"/>
    <property type="match status" value="1"/>
</dbReference>
<dbReference type="HOGENOM" id="CLU_396350_0_0_1"/>
<protein>
    <submittedName>
        <fullName evidence="8">Integral membrane protein</fullName>
    </submittedName>
</protein>
<dbReference type="GO" id="GO:0005743">
    <property type="term" value="C:mitochondrial inner membrane"/>
    <property type="evidence" value="ECO:0007669"/>
    <property type="project" value="UniProtKB-SubCell"/>
</dbReference>
<dbReference type="AlphaFoldDB" id="C6HJV8"/>
<evidence type="ECO:0000256" key="4">
    <source>
        <dbReference type="ARBA" id="ARBA00022989"/>
    </source>
</evidence>
<dbReference type="OrthoDB" id="1704689at2759"/>
<organism evidence="8 9">
    <name type="scientific">Ajellomyces capsulatus (strain H143)</name>
    <name type="common">Darling's disease fungus</name>
    <name type="synonym">Histoplasma capsulatum</name>
    <dbReference type="NCBI Taxonomy" id="544712"/>
    <lineage>
        <taxon>Eukaryota</taxon>
        <taxon>Fungi</taxon>
        <taxon>Dikarya</taxon>
        <taxon>Ascomycota</taxon>
        <taxon>Pezizomycotina</taxon>
        <taxon>Eurotiomycetes</taxon>
        <taxon>Eurotiomycetidae</taxon>
        <taxon>Onygenales</taxon>
        <taxon>Ajellomycetaceae</taxon>
        <taxon>Histoplasma</taxon>
    </lineage>
</organism>
<feature type="region of interest" description="Disordered" evidence="6">
    <location>
        <begin position="1"/>
        <end position="20"/>
    </location>
</feature>
<proteinExistence type="inferred from homology"/>
<feature type="transmembrane region" description="Helical" evidence="7">
    <location>
        <begin position="348"/>
        <end position="366"/>
    </location>
</feature>
<dbReference type="GO" id="GO:0005759">
    <property type="term" value="C:mitochondrial matrix"/>
    <property type="evidence" value="ECO:0007669"/>
    <property type="project" value="UniProtKB-ARBA"/>
</dbReference>
<accession>C6HJV8</accession>
<dbReference type="Proteomes" id="UP000002624">
    <property type="component" value="Unassembled WGS sequence"/>
</dbReference>
<feature type="transmembrane region" description="Helical" evidence="7">
    <location>
        <begin position="505"/>
        <end position="524"/>
    </location>
</feature>
<feature type="transmembrane region" description="Helical" evidence="7">
    <location>
        <begin position="470"/>
        <end position="493"/>
    </location>
</feature>
<dbReference type="GO" id="GO:0005507">
    <property type="term" value="F:copper ion binding"/>
    <property type="evidence" value="ECO:0007669"/>
    <property type="project" value="InterPro"/>
</dbReference>
<dbReference type="OMA" id="HEHGSTI"/>
<dbReference type="Pfam" id="PF04442">
    <property type="entry name" value="CtaG_Cox11"/>
    <property type="match status" value="1"/>
</dbReference>
<reference evidence="9" key="1">
    <citation type="submission" date="2009-05" db="EMBL/GenBank/DDBJ databases">
        <title>The genome sequence of Ajellomyces capsulatus strain H143.</title>
        <authorList>
            <person name="Champion M."/>
            <person name="Cuomo C.A."/>
            <person name="Ma L.-J."/>
            <person name="Henn M.R."/>
            <person name="Sil A."/>
            <person name="Goldman B."/>
            <person name="Young S.K."/>
            <person name="Kodira C.D."/>
            <person name="Zeng Q."/>
            <person name="Koehrsen M."/>
            <person name="Alvarado L."/>
            <person name="Berlin A.M."/>
            <person name="Borenstein D."/>
            <person name="Chen Z."/>
            <person name="Engels R."/>
            <person name="Freedman E."/>
            <person name="Gellesch M."/>
            <person name="Goldberg J."/>
            <person name="Griggs A."/>
            <person name="Gujja S."/>
            <person name="Heiman D.I."/>
            <person name="Hepburn T.A."/>
            <person name="Howarth C."/>
            <person name="Jen D."/>
            <person name="Larson L."/>
            <person name="Lewis B."/>
            <person name="Mehta T."/>
            <person name="Park D."/>
            <person name="Pearson M."/>
            <person name="Roberts A."/>
            <person name="Saif S."/>
            <person name="Shea T.D."/>
            <person name="Shenoy N."/>
            <person name="Sisk P."/>
            <person name="Stolte C."/>
            <person name="Sykes S."/>
            <person name="Walk T."/>
            <person name="White J."/>
            <person name="Yandava C."/>
            <person name="Klein B."/>
            <person name="McEwen J.G."/>
            <person name="Puccia R."/>
            <person name="Goldman G.H."/>
            <person name="Felipe M.S."/>
            <person name="Nino-Vega G."/>
            <person name="San-Blas G."/>
            <person name="Taylor J.W."/>
            <person name="Mendoza L."/>
            <person name="Galagan J.E."/>
            <person name="Nusbaum C."/>
            <person name="Birren B.W."/>
        </authorList>
    </citation>
    <scope>NUCLEOTIDE SEQUENCE [LARGE SCALE GENOMIC DNA]</scope>
    <source>
        <strain evidence="9">H143</strain>
    </source>
</reference>
<dbReference type="PANTHER" id="PTHR21320">
    <property type="entry name" value="CYTOCHROME C OXIDASE ASSEMBLY PROTEIN COX11-RELATED"/>
    <property type="match status" value="1"/>
</dbReference>
<evidence type="ECO:0000313" key="9">
    <source>
        <dbReference type="Proteomes" id="UP000002624"/>
    </source>
</evidence>
<evidence type="ECO:0000256" key="5">
    <source>
        <dbReference type="ARBA" id="ARBA00023136"/>
    </source>
</evidence>
<dbReference type="PANTHER" id="PTHR21320:SF3">
    <property type="entry name" value="CYTOCHROME C OXIDASE ASSEMBLY PROTEIN COX11, MITOCHONDRIAL-RELATED"/>
    <property type="match status" value="1"/>
</dbReference>
<keyword evidence="4 7" id="KW-1133">Transmembrane helix</keyword>
<sequence length="695" mass="77674">MPGAEQPGGTRGNSLRPHYLSGTCSHGAKKLSYRQPIESLQQKLSSDQVTAKHLPRLDGTNVGKVKDANGLKQTRDFAIRVAWNFFLPKISNPTSPYFIQGGYVFSSTSHEHGSTISPCSTSQTEREHPKAMRILRAYALGYLTVTGPKLIAFLHVIRRKDLNNEEKLNRLFKILSRPFRWNRFPTFCALLTGGSTLLPAVFEPLFTRITRTWTKGKGKARPAITQSLLRTIRFLAALLSAWICFPIINSNGEVPPSAATSRSEEEAATASKAKRRNQRKAPEPPGLKTIPFPCELVHMGCGPSCEKHALWRFAKAFHFSCATYLPIHLALRWRSRSVTVFVNAVKNALRSSAFLSCFISIFYYSVCLARTRLGPRLFSPKLVTPMMWDSGLCVAAGCMMCGWSILVENAKKRLELALFVAPRAAVTLLPRRYDKKDQWREQAAFSRNTICYYGATDSFYMESKASRAGATFHLLFCMQTTASCLPTTFFYPICTTTADSLALSTEYYTISLIIGTVALAYGSVPMYKMICQQTGWNGQPVQTHRTEENPASRLKPVTSSRRLRITFNGSVSDVLPWKFTPQQREVRVLPGETALAFYTATNKGPEDIIGVATYSVTPAQVSPYFSKIQCFCFEEQRLSAGESVDMPVFFFIDPDFVNDPAMRNIETITLSYTFFKARYDSNGVLKPIPGMAIPT</sequence>
<feature type="transmembrane region" description="Helical" evidence="7">
    <location>
        <begin position="227"/>
        <end position="248"/>
    </location>
</feature>
<keyword evidence="3 7" id="KW-0812">Transmembrane</keyword>
<keyword evidence="5 7" id="KW-0472">Membrane</keyword>
<feature type="transmembrane region" description="Helical" evidence="7">
    <location>
        <begin position="386"/>
        <end position="406"/>
    </location>
</feature>
<dbReference type="FunFam" id="2.60.370.10:FF:000001">
    <property type="entry name" value="COX11 cytochrome c oxidase assembly homolog"/>
    <property type="match status" value="1"/>
</dbReference>
<comment type="subcellular location">
    <subcellularLocation>
        <location evidence="2">Mitochondrion inner membrane</location>
        <topology evidence="2">Single-pass membrane protein</topology>
        <orientation evidence="2">Intermembrane side</orientation>
    </subcellularLocation>
</comment>
<evidence type="ECO:0000313" key="8">
    <source>
        <dbReference type="EMBL" id="EER39384.1"/>
    </source>
</evidence>
<dbReference type="EMBL" id="GG692429">
    <property type="protein sequence ID" value="EER39384.1"/>
    <property type="molecule type" value="Genomic_DNA"/>
</dbReference>
<evidence type="ECO:0000256" key="3">
    <source>
        <dbReference type="ARBA" id="ARBA00022692"/>
    </source>
</evidence>
<comment type="function">
    <text evidence="1">Exerts its effect at some terminal stage of cytochrome c oxidase synthesis, probably by being involved in the insertion of the copper B into subunit I.</text>
</comment>
<evidence type="ECO:0000256" key="1">
    <source>
        <dbReference type="ARBA" id="ARBA00004007"/>
    </source>
</evidence>
<evidence type="ECO:0000256" key="7">
    <source>
        <dbReference type="SAM" id="Phobius"/>
    </source>
</evidence>
<dbReference type="HAMAP" id="MF_00155">
    <property type="entry name" value="CtaG"/>
    <property type="match status" value="1"/>
</dbReference>
<feature type="transmembrane region" description="Helical" evidence="7">
    <location>
        <begin position="184"/>
        <end position="206"/>
    </location>
</feature>
<name>C6HJV8_AJECH</name>
<gene>
    <name evidence="8" type="ORF">HCDG_06489</name>
</gene>
<dbReference type="SUPFAM" id="SSF110111">
    <property type="entry name" value="Ctag/Cox11"/>
    <property type="match status" value="1"/>
</dbReference>
<feature type="transmembrane region" description="Helical" evidence="7">
    <location>
        <begin position="309"/>
        <end position="327"/>
    </location>
</feature>
<dbReference type="InterPro" id="IPR007533">
    <property type="entry name" value="Cyt_c_oxidase_assmbl_CtaG"/>
</dbReference>